<sequence length="53" mass="6063">MTLLFNKLTGSITTTDEVRYKTYFFVRITAKVSFLRTQNQTTGMVDIVETGPK</sequence>
<proteinExistence type="predicted"/>
<dbReference type="EMBL" id="AMCI01000550">
    <property type="protein sequence ID" value="EJX08757.1"/>
    <property type="molecule type" value="Genomic_DNA"/>
</dbReference>
<evidence type="ECO:0000313" key="1">
    <source>
        <dbReference type="EMBL" id="EJX08757.1"/>
    </source>
</evidence>
<reference evidence="1" key="1">
    <citation type="journal article" date="2012" name="PLoS ONE">
        <title>Gene sets for utilization of primary and secondary nutrition supplies in the distal gut of endangered iberian lynx.</title>
        <authorList>
            <person name="Alcaide M."/>
            <person name="Messina E."/>
            <person name="Richter M."/>
            <person name="Bargiela R."/>
            <person name="Peplies J."/>
            <person name="Huws S.A."/>
            <person name="Newbold C.J."/>
            <person name="Golyshin P.N."/>
            <person name="Simon M.A."/>
            <person name="Lopez G."/>
            <person name="Yakimov M.M."/>
            <person name="Ferrer M."/>
        </authorList>
    </citation>
    <scope>NUCLEOTIDE SEQUENCE</scope>
</reference>
<accession>J9GLI0</accession>
<protein>
    <submittedName>
        <fullName evidence="1">Uncharacterized protein</fullName>
    </submittedName>
</protein>
<comment type="caution">
    <text evidence="1">The sequence shown here is derived from an EMBL/GenBank/DDBJ whole genome shotgun (WGS) entry which is preliminary data.</text>
</comment>
<name>J9GLI0_9ZZZZ</name>
<dbReference type="AlphaFoldDB" id="J9GLI0"/>
<gene>
    <name evidence="1" type="ORF">EVA_03129</name>
</gene>
<organism evidence="1">
    <name type="scientific">gut metagenome</name>
    <dbReference type="NCBI Taxonomy" id="749906"/>
    <lineage>
        <taxon>unclassified sequences</taxon>
        <taxon>metagenomes</taxon>
        <taxon>organismal metagenomes</taxon>
    </lineage>
</organism>